<dbReference type="PaxDb" id="2903-EOD07157"/>
<dbReference type="InterPro" id="IPR011050">
    <property type="entry name" value="Pectin_lyase_fold/virulence"/>
</dbReference>
<dbReference type="Gene3D" id="3.40.50.300">
    <property type="entry name" value="P-loop containing nucleotide triphosphate hydrolases"/>
    <property type="match status" value="1"/>
</dbReference>
<dbReference type="SUPFAM" id="SSF53448">
    <property type="entry name" value="Nucleotide-diphospho-sugar transferases"/>
    <property type="match status" value="1"/>
</dbReference>
<dbReference type="GO" id="GO:0016757">
    <property type="term" value="F:glycosyltransferase activity"/>
    <property type="evidence" value="ECO:0007669"/>
    <property type="project" value="InterPro"/>
</dbReference>
<organism evidence="4 5">
    <name type="scientific">Emiliania huxleyi (strain CCMP1516)</name>
    <dbReference type="NCBI Taxonomy" id="280463"/>
    <lineage>
        <taxon>Eukaryota</taxon>
        <taxon>Haptista</taxon>
        <taxon>Haptophyta</taxon>
        <taxon>Prymnesiophyceae</taxon>
        <taxon>Isochrysidales</taxon>
        <taxon>Noelaerhabdaceae</taxon>
        <taxon>Emiliania</taxon>
    </lineage>
</organism>
<feature type="region of interest" description="Disordered" evidence="2">
    <location>
        <begin position="176"/>
        <end position="208"/>
    </location>
</feature>
<dbReference type="InterPro" id="IPR002495">
    <property type="entry name" value="Glyco_trans_8"/>
</dbReference>
<feature type="compositionally biased region" description="Polar residues" evidence="2">
    <location>
        <begin position="179"/>
        <end position="194"/>
    </location>
</feature>
<dbReference type="InterPro" id="IPR000859">
    <property type="entry name" value="CUB_dom"/>
</dbReference>
<feature type="compositionally biased region" description="Basic and acidic residues" evidence="2">
    <location>
        <begin position="195"/>
        <end position="204"/>
    </location>
</feature>
<keyword evidence="5" id="KW-1185">Reference proteome</keyword>
<dbReference type="Proteomes" id="UP000013827">
    <property type="component" value="Unassembled WGS sequence"/>
</dbReference>
<dbReference type="SUPFAM" id="SSF52540">
    <property type="entry name" value="P-loop containing nucleoside triphosphate hydrolases"/>
    <property type="match status" value="1"/>
</dbReference>
<dbReference type="Gene3D" id="3.90.550.10">
    <property type="entry name" value="Spore Coat Polysaccharide Biosynthesis Protein SpsA, Chain A"/>
    <property type="match status" value="1"/>
</dbReference>
<accession>A0A0D3I7C2</accession>
<sequence length="1148" mass="120494">MLALALLATPSTAASRPRPRRGGALIDTRNRTDFSIKLETDAPSLALAASVSRKPNKAAELLLHQDVLGGGWALLGAWPVVATFHPTFSFPFNLSKFSDAASRAAAPTTVKPIGAAADAELASFGEAAGAVKNGDVSLADSTANSVGVTCGGGAAPVWCAEPPPPLTELCVSEDPIKASGSTSSETSLKTATAHSKSEADETGTKTDCTTATAHSKVEIGIGKTYPPTSMKLNIGAYAELAPFDETSGATKIGDPSLEESFTTATPLPEIDVASLLFLRSCAAVLALLLAAFLEPPLRGQVKKKRVEGRSHEAISILVLGMHHAGTSIVANLTMMLGANGGTLEGMLLHPSNPLKYWERADVVGLDEERLAAGVDAAAARYNLPDWVAYGFDADKPATKVHSTAEAKGVVAKLNAQRPWVTKDPRMSLVASEWVELLDAPACVIVHREPLSIANSMMIYSHNVSYAEWAAVYEAYYGGVARACAIVPTAVVHHEELMARPYAALTRLHADLSALGVERLTMPTEERINALLRPSPKTSVTYLASERKVVSRPASPWLFIPLRKSQAYATLLTTDNSDYFRGAMVLGSSIRSFDSARDMVCLVTSSVPEEWRSALTVAGWTVAVVDEVAFWFGKSEECSRFDKDQGERWGHMATKLRLWQQLKYKRILYLDADTILTGDASDAFDKVKGFAAERARFHSYFNAGVMMLSPSEATYQDLLAEGSKEHKNKFGNVIDCTEQALLNSYYDGSTPERGVTKLAIGRADPWVVADGEEAVPSDCDAVMYAYWKRVWDRLTSATEESSKGSIGSRRPKVRRMLRRLAGVSAGPSTAQALHCEYDCPPPRLPPGFPGGYFITGPCSLTDGGSCAASPNYPNSYGNNEKCTISGVPLVGLETVAFDVEAGDGCPFDYLTVNGITYCGTSGPSGAVAEDGVIKWRSDGYVVSETELRSLIEEATITAADVSIYLPPGDVEIIESVVRDCSAGSGGGVVRAYDSGAVSITSSNVSGCSAGENGGVVSASTGGAVSITGSTVSGCSAGLSGGVVLTYENSGAVSLIGSTVSGCSAGANGGVVYAYQSGAVSMIDSAVSSCSAGDSGGVVFTYENSGAVSLIGSTVSGCSAGAGHGCLTPLSPRNRRTAASSTRIKAVRSR</sequence>
<dbReference type="InterPro" id="IPR035914">
    <property type="entry name" value="Sperma_CUB_dom_sf"/>
</dbReference>
<dbReference type="AlphaFoldDB" id="A0A0D3I7C2"/>
<dbReference type="HOGENOM" id="CLU_276876_0_0_1"/>
<dbReference type="GeneID" id="17253485"/>
<dbReference type="STRING" id="2903.R1BCY4"/>
<proteinExistence type="predicted"/>
<dbReference type="PANTHER" id="PTHR11183">
    <property type="entry name" value="GLYCOGENIN SUBFAMILY MEMBER"/>
    <property type="match status" value="1"/>
</dbReference>
<evidence type="ECO:0000313" key="4">
    <source>
        <dbReference type="EnsemblProtists" id="EOD07157"/>
    </source>
</evidence>
<dbReference type="InterPro" id="IPR050587">
    <property type="entry name" value="GNT1/Glycosyltrans_8"/>
</dbReference>
<evidence type="ECO:0008006" key="6">
    <source>
        <dbReference type="Google" id="ProtNLM"/>
    </source>
</evidence>
<dbReference type="SUPFAM" id="SSF51126">
    <property type="entry name" value="Pectin lyase-like"/>
    <property type="match status" value="1"/>
</dbReference>
<dbReference type="SUPFAM" id="SSF49854">
    <property type="entry name" value="Spermadhesin, CUB domain"/>
    <property type="match status" value="1"/>
</dbReference>
<evidence type="ECO:0000256" key="1">
    <source>
        <dbReference type="ARBA" id="ARBA00023157"/>
    </source>
</evidence>
<dbReference type="Pfam" id="PF01501">
    <property type="entry name" value="Glyco_transf_8"/>
    <property type="match status" value="1"/>
</dbReference>
<evidence type="ECO:0000313" key="5">
    <source>
        <dbReference type="Proteomes" id="UP000013827"/>
    </source>
</evidence>
<keyword evidence="1" id="KW-1015">Disulfide bond</keyword>
<feature type="signal peptide" evidence="3">
    <location>
        <begin position="1"/>
        <end position="15"/>
    </location>
</feature>
<dbReference type="eggNOG" id="KOG1950">
    <property type="taxonomic scope" value="Eukaryota"/>
</dbReference>
<dbReference type="CDD" id="cd00041">
    <property type="entry name" value="CUB"/>
    <property type="match status" value="1"/>
</dbReference>
<reference evidence="5" key="1">
    <citation type="journal article" date="2013" name="Nature">
        <title>Pan genome of the phytoplankton Emiliania underpins its global distribution.</title>
        <authorList>
            <person name="Read B.A."/>
            <person name="Kegel J."/>
            <person name="Klute M.J."/>
            <person name="Kuo A."/>
            <person name="Lefebvre S.C."/>
            <person name="Maumus F."/>
            <person name="Mayer C."/>
            <person name="Miller J."/>
            <person name="Monier A."/>
            <person name="Salamov A."/>
            <person name="Young J."/>
            <person name="Aguilar M."/>
            <person name="Claverie J.M."/>
            <person name="Frickenhaus S."/>
            <person name="Gonzalez K."/>
            <person name="Herman E.K."/>
            <person name="Lin Y.C."/>
            <person name="Napier J."/>
            <person name="Ogata H."/>
            <person name="Sarno A.F."/>
            <person name="Shmutz J."/>
            <person name="Schroeder D."/>
            <person name="de Vargas C."/>
            <person name="Verret F."/>
            <person name="von Dassow P."/>
            <person name="Valentin K."/>
            <person name="Van de Peer Y."/>
            <person name="Wheeler G."/>
            <person name="Dacks J.B."/>
            <person name="Delwiche C.F."/>
            <person name="Dyhrman S.T."/>
            <person name="Glockner G."/>
            <person name="John U."/>
            <person name="Richards T."/>
            <person name="Worden A.Z."/>
            <person name="Zhang X."/>
            <person name="Grigoriev I.V."/>
            <person name="Allen A.E."/>
            <person name="Bidle K."/>
            <person name="Borodovsky M."/>
            <person name="Bowler C."/>
            <person name="Brownlee C."/>
            <person name="Cock J.M."/>
            <person name="Elias M."/>
            <person name="Gladyshev V.N."/>
            <person name="Groth M."/>
            <person name="Guda C."/>
            <person name="Hadaegh A."/>
            <person name="Iglesias-Rodriguez M.D."/>
            <person name="Jenkins J."/>
            <person name="Jones B.M."/>
            <person name="Lawson T."/>
            <person name="Leese F."/>
            <person name="Lindquist E."/>
            <person name="Lobanov A."/>
            <person name="Lomsadze A."/>
            <person name="Malik S.B."/>
            <person name="Marsh M.E."/>
            <person name="Mackinder L."/>
            <person name="Mock T."/>
            <person name="Mueller-Roeber B."/>
            <person name="Pagarete A."/>
            <person name="Parker M."/>
            <person name="Probert I."/>
            <person name="Quesneville H."/>
            <person name="Raines C."/>
            <person name="Rensing S.A."/>
            <person name="Riano-Pachon D.M."/>
            <person name="Richier S."/>
            <person name="Rokitta S."/>
            <person name="Shiraiwa Y."/>
            <person name="Soanes D.M."/>
            <person name="van der Giezen M."/>
            <person name="Wahlund T.M."/>
            <person name="Williams B."/>
            <person name="Wilson W."/>
            <person name="Wolfe G."/>
            <person name="Wurch L.L."/>
        </authorList>
    </citation>
    <scope>NUCLEOTIDE SEQUENCE</scope>
</reference>
<dbReference type="EnsemblProtists" id="EOD07157">
    <property type="protein sequence ID" value="EOD07157"/>
    <property type="gene ID" value="EMIHUDRAFT_198468"/>
</dbReference>
<dbReference type="InterPro" id="IPR012332">
    <property type="entry name" value="Autotransporter_pectin_lyase_C"/>
</dbReference>
<keyword evidence="3" id="KW-0732">Signal</keyword>
<evidence type="ECO:0000256" key="2">
    <source>
        <dbReference type="SAM" id="MobiDB-lite"/>
    </source>
</evidence>
<reference evidence="4" key="2">
    <citation type="submission" date="2024-10" db="UniProtKB">
        <authorList>
            <consortium name="EnsemblProtists"/>
        </authorList>
    </citation>
    <scope>IDENTIFICATION</scope>
</reference>
<dbReference type="RefSeq" id="XP_005759586.1">
    <property type="nucleotide sequence ID" value="XM_005759529.1"/>
</dbReference>
<protein>
    <recommendedName>
        <fullName evidence="6">CUB domain-containing protein</fullName>
    </recommendedName>
</protein>
<dbReference type="Gene3D" id="2.160.20.20">
    <property type="match status" value="1"/>
</dbReference>
<dbReference type="InterPro" id="IPR029044">
    <property type="entry name" value="Nucleotide-diphossugar_trans"/>
</dbReference>
<dbReference type="InterPro" id="IPR027417">
    <property type="entry name" value="P-loop_NTPase"/>
</dbReference>
<dbReference type="KEGG" id="ehx:EMIHUDRAFT_198468"/>
<feature type="chain" id="PRO_5044290950" description="CUB domain-containing protein" evidence="3">
    <location>
        <begin position="16"/>
        <end position="1148"/>
    </location>
</feature>
<evidence type="ECO:0000256" key="3">
    <source>
        <dbReference type="SAM" id="SignalP"/>
    </source>
</evidence>
<name>A0A0D3I7C2_EMIH1</name>